<dbReference type="OrthoDB" id="3829634at2"/>
<accession>A0A5M4FAL0</accession>
<evidence type="ECO:0000313" key="2">
    <source>
        <dbReference type="EMBL" id="KAA1395307.1"/>
    </source>
</evidence>
<evidence type="ECO:0000313" key="3">
    <source>
        <dbReference type="Proteomes" id="UP000380867"/>
    </source>
</evidence>
<keyword evidence="3" id="KW-1185">Reference proteome</keyword>
<feature type="transmembrane region" description="Helical" evidence="1">
    <location>
        <begin position="45"/>
        <end position="63"/>
    </location>
</feature>
<sequence>MKLLKAFGLFWYDFIIGDDWKIAAYVVAALVVVAVLAVNDVLSDGATVIIGTVLMMVCFALGVRYDARRTRP</sequence>
<proteinExistence type="predicted"/>
<keyword evidence="1" id="KW-0472">Membrane</keyword>
<organism evidence="2 3">
    <name type="scientific">Aeromicrobium ginsengisoli</name>
    <dbReference type="NCBI Taxonomy" id="363867"/>
    <lineage>
        <taxon>Bacteria</taxon>
        <taxon>Bacillati</taxon>
        <taxon>Actinomycetota</taxon>
        <taxon>Actinomycetes</taxon>
        <taxon>Propionibacteriales</taxon>
        <taxon>Nocardioidaceae</taxon>
        <taxon>Aeromicrobium</taxon>
    </lineage>
</organism>
<evidence type="ECO:0000256" key="1">
    <source>
        <dbReference type="SAM" id="Phobius"/>
    </source>
</evidence>
<feature type="transmembrane region" description="Helical" evidence="1">
    <location>
        <begin position="20"/>
        <end position="39"/>
    </location>
</feature>
<gene>
    <name evidence="2" type="ORF">ESP70_014165</name>
</gene>
<dbReference type="RefSeq" id="WP_149689973.1">
    <property type="nucleotide sequence ID" value="NZ_SDPQ02000003.1"/>
</dbReference>
<keyword evidence="1" id="KW-1133">Transmembrane helix</keyword>
<reference evidence="2" key="1">
    <citation type="submission" date="2019-09" db="EMBL/GenBank/DDBJ databases">
        <authorList>
            <person name="Li J."/>
        </authorList>
    </citation>
    <scope>NUCLEOTIDE SEQUENCE [LARGE SCALE GENOMIC DNA]</scope>
    <source>
        <strain evidence="2">JCM 14732</strain>
    </source>
</reference>
<comment type="caution">
    <text evidence="2">The sequence shown here is derived from an EMBL/GenBank/DDBJ whole genome shotgun (WGS) entry which is preliminary data.</text>
</comment>
<name>A0A5M4FAL0_9ACTN</name>
<keyword evidence="1" id="KW-0812">Transmembrane</keyword>
<dbReference type="EMBL" id="SDPQ02000003">
    <property type="protein sequence ID" value="KAA1395307.1"/>
    <property type="molecule type" value="Genomic_DNA"/>
</dbReference>
<dbReference type="AlphaFoldDB" id="A0A5M4FAL0"/>
<protein>
    <submittedName>
        <fullName evidence="2">Uncharacterized protein</fullName>
    </submittedName>
</protein>
<dbReference type="Proteomes" id="UP000380867">
    <property type="component" value="Unassembled WGS sequence"/>
</dbReference>